<feature type="signal peptide" evidence="2">
    <location>
        <begin position="1"/>
        <end position="20"/>
    </location>
</feature>
<evidence type="ECO:0000313" key="4">
    <source>
        <dbReference type="Proteomes" id="UP000199759"/>
    </source>
</evidence>
<feature type="compositionally biased region" description="Low complexity" evidence="1">
    <location>
        <begin position="189"/>
        <end position="210"/>
    </location>
</feature>
<dbReference type="Proteomes" id="UP000199759">
    <property type="component" value="Unassembled WGS sequence"/>
</dbReference>
<organism evidence="3 4">
    <name type="scientific">Maricaulis salignorans</name>
    <dbReference type="NCBI Taxonomy" id="144026"/>
    <lineage>
        <taxon>Bacteria</taxon>
        <taxon>Pseudomonadati</taxon>
        <taxon>Pseudomonadota</taxon>
        <taxon>Alphaproteobacteria</taxon>
        <taxon>Maricaulales</taxon>
        <taxon>Maricaulaceae</taxon>
        <taxon>Maricaulis</taxon>
    </lineage>
</organism>
<name>A0A1G9RXZ7_9PROT</name>
<dbReference type="Gene3D" id="1.25.40.10">
    <property type="entry name" value="Tetratricopeptide repeat domain"/>
    <property type="match status" value="1"/>
</dbReference>
<evidence type="ECO:0000256" key="2">
    <source>
        <dbReference type="SAM" id="SignalP"/>
    </source>
</evidence>
<evidence type="ECO:0000256" key="1">
    <source>
        <dbReference type="SAM" id="MobiDB-lite"/>
    </source>
</evidence>
<feature type="chain" id="PRO_5011523953" evidence="2">
    <location>
        <begin position="21"/>
        <end position="324"/>
    </location>
</feature>
<gene>
    <name evidence="3" type="ORF">SAMN04488568_10836</name>
</gene>
<sequence length="324" mass="33692">MMRALIFLCLALSMASPAHAELRDLRARLSGQEGLIWIAFDGQPTLLRRQATASGLELVLEGVSVNSREIVPRDRDLVTAVQVEPTERGARIELVAGQAWATSEAELREGGVLVRVRLAQSGASVMPVATAYPATAPDWQPTPTTSQAPAAMHTAPPVARAPSPSAPRSTDPAVQPQAPAPTPRPTPAPAQAQAQAPAASQPPRASSMPAQAAAMAAAALPAGQPGCSEAAAAVEANPWDDASLMQHARCLSGGGDTASAIRIYEQMLAFEPENVTAALALADLRLQQGDRAAARTLYLRAARHANSDAEAMRARGQAEALGPE</sequence>
<dbReference type="EMBL" id="FNHG01000008">
    <property type="protein sequence ID" value="SDM28111.1"/>
    <property type="molecule type" value="Genomic_DNA"/>
</dbReference>
<dbReference type="STRING" id="144026.SAMN04488568_10836"/>
<accession>A0A1G9RXZ7</accession>
<feature type="compositionally biased region" description="Low complexity" evidence="1">
    <location>
        <begin position="154"/>
        <end position="177"/>
    </location>
</feature>
<proteinExistence type="predicted"/>
<protein>
    <submittedName>
        <fullName evidence="3">Tetratricopeptide repeat-containing protein</fullName>
    </submittedName>
</protein>
<keyword evidence="4" id="KW-1185">Reference proteome</keyword>
<feature type="region of interest" description="Disordered" evidence="1">
    <location>
        <begin position="134"/>
        <end position="210"/>
    </location>
</feature>
<dbReference type="InterPro" id="IPR011990">
    <property type="entry name" value="TPR-like_helical_dom_sf"/>
</dbReference>
<feature type="compositionally biased region" description="Pro residues" evidence="1">
    <location>
        <begin position="178"/>
        <end position="188"/>
    </location>
</feature>
<dbReference type="Pfam" id="PF14559">
    <property type="entry name" value="TPR_19"/>
    <property type="match status" value="1"/>
</dbReference>
<dbReference type="SUPFAM" id="SSF48452">
    <property type="entry name" value="TPR-like"/>
    <property type="match status" value="1"/>
</dbReference>
<reference evidence="3 4" key="1">
    <citation type="submission" date="2016-10" db="EMBL/GenBank/DDBJ databases">
        <authorList>
            <person name="de Groot N.N."/>
        </authorList>
    </citation>
    <scope>NUCLEOTIDE SEQUENCE [LARGE SCALE GENOMIC DNA]</scope>
    <source>
        <strain evidence="3 4">DSM 16077</strain>
    </source>
</reference>
<keyword evidence="2" id="KW-0732">Signal</keyword>
<dbReference type="AlphaFoldDB" id="A0A1G9RXZ7"/>
<evidence type="ECO:0000313" key="3">
    <source>
        <dbReference type="EMBL" id="SDM28111.1"/>
    </source>
</evidence>